<reference evidence="2" key="2">
    <citation type="submission" date="2020-05" db="UniProtKB">
        <authorList>
            <consortium name="EnsemblMetazoa"/>
        </authorList>
    </citation>
    <scope>IDENTIFICATION</scope>
    <source>
        <strain evidence="2">IAEA</strain>
    </source>
</reference>
<keyword evidence="1" id="KW-1133">Transmembrane helix</keyword>
<dbReference type="EMBL" id="JXJN01024339">
    <property type="status" value="NOT_ANNOTATED_CDS"/>
    <property type="molecule type" value="Genomic_DNA"/>
</dbReference>
<evidence type="ECO:0000313" key="3">
    <source>
        <dbReference type="Proteomes" id="UP000092460"/>
    </source>
</evidence>
<reference evidence="3" key="1">
    <citation type="submission" date="2015-01" db="EMBL/GenBank/DDBJ databases">
        <authorList>
            <person name="Aksoy S."/>
            <person name="Warren W."/>
            <person name="Wilson R.K."/>
        </authorList>
    </citation>
    <scope>NUCLEOTIDE SEQUENCE [LARGE SCALE GENOMIC DNA]</scope>
    <source>
        <strain evidence="3">IAEA</strain>
    </source>
</reference>
<keyword evidence="1" id="KW-0812">Transmembrane</keyword>
<sequence length="106" mass="12157">MHPDVKAKIEQQSEIEVIVIDLFDLFHTESLFEKPKRPYTFDKSGILVIGMVAIFIHSLAGVSRRRVDCEELKANRRLNSIYLQQHPVITTALGDNYVIYVSEITP</sequence>
<proteinExistence type="predicted"/>
<evidence type="ECO:0000313" key="2">
    <source>
        <dbReference type="EnsemblMetazoa" id="GPPI047073-PA"/>
    </source>
</evidence>
<dbReference type="Proteomes" id="UP000092460">
    <property type="component" value="Unassembled WGS sequence"/>
</dbReference>
<dbReference type="VEuPathDB" id="VectorBase:GPPI047073"/>
<feature type="transmembrane region" description="Helical" evidence="1">
    <location>
        <begin position="44"/>
        <end position="63"/>
    </location>
</feature>
<evidence type="ECO:0000256" key="1">
    <source>
        <dbReference type="SAM" id="Phobius"/>
    </source>
</evidence>
<keyword evidence="3" id="KW-1185">Reference proteome</keyword>
<keyword evidence="1" id="KW-0472">Membrane</keyword>
<accession>A0A1B0C250</accession>
<protein>
    <submittedName>
        <fullName evidence="2">Uncharacterized protein</fullName>
    </submittedName>
</protein>
<organism evidence="2 3">
    <name type="scientific">Glossina palpalis gambiensis</name>
    <dbReference type="NCBI Taxonomy" id="67801"/>
    <lineage>
        <taxon>Eukaryota</taxon>
        <taxon>Metazoa</taxon>
        <taxon>Ecdysozoa</taxon>
        <taxon>Arthropoda</taxon>
        <taxon>Hexapoda</taxon>
        <taxon>Insecta</taxon>
        <taxon>Pterygota</taxon>
        <taxon>Neoptera</taxon>
        <taxon>Endopterygota</taxon>
        <taxon>Diptera</taxon>
        <taxon>Brachycera</taxon>
        <taxon>Muscomorpha</taxon>
        <taxon>Hippoboscoidea</taxon>
        <taxon>Glossinidae</taxon>
        <taxon>Glossina</taxon>
    </lineage>
</organism>
<dbReference type="EnsemblMetazoa" id="GPPI047073-RA">
    <property type="protein sequence ID" value="GPPI047073-PA"/>
    <property type="gene ID" value="GPPI047073"/>
</dbReference>
<dbReference type="AlphaFoldDB" id="A0A1B0C250"/>
<name>A0A1B0C250_9MUSC</name>